<reference evidence="9" key="2">
    <citation type="submission" date="2018-02" db="UniProtKB">
        <authorList>
            <consortium name="EnsemblPlants"/>
        </authorList>
    </citation>
    <scope>IDENTIFICATION</scope>
    <source>
        <strain evidence="9">Williams 82</strain>
    </source>
</reference>
<dbReference type="NCBIfam" id="NF004790">
    <property type="entry name" value="PRK06136.1"/>
    <property type="match status" value="1"/>
</dbReference>
<dbReference type="STRING" id="3847.A0A0R0IWM0"/>
<dbReference type="FunFam" id="3.40.1010.10:FF:000001">
    <property type="entry name" value="Siroheme synthase"/>
    <property type="match status" value="1"/>
</dbReference>
<comment type="similarity">
    <text evidence="6">Belongs to the precorrin methyltransferase family.</text>
</comment>
<dbReference type="eggNOG" id="KOG1527">
    <property type="taxonomic scope" value="Eukaryota"/>
</dbReference>
<dbReference type="Gramene" id="KRH43455">
    <property type="protein sequence ID" value="KRH43455"/>
    <property type="gene ID" value="GLYMA_08G150800"/>
</dbReference>
<dbReference type="InterPro" id="IPR000878">
    <property type="entry name" value="4pyrrol_Mease"/>
</dbReference>
<evidence type="ECO:0000256" key="5">
    <source>
        <dbReference type="ARBA" id="ARBA00023244"/>
    </source>
</evidence>
<dbReference type="RefSeq" id="NP_001341878.1">
    <property type="nucleotide sequence ID" value="NM_001354949.1"/>
</dbReference>
<dbReference type="PANTHER" id="PTHR45790:SF3">
    <property type="entry name" value="S-ADENOSYL-L-METHIONINE-DEPENDENT UROPORPHYRINOGEN III METHYLTRANSFERASE, CHLOROPLASTIC"/>
    <property type="match status" value="1"/>
</dbReference>
<dbReference type="InterPro" id="IPR050161">
    <property type="entry name" value="Siro_Cobalamin_biosynth"/>
</dbReference>
<dbReference type="FunFam" id="3.30.950.10:FF:000001">
    <property type="entry name" value="Siroheme synthase"/>
    <property type="match status" value="1"/>
</dbReference>
<dbReference type="PaxDb" id="3847-GLYMA08G16030.1"/>
<dbReference type="NCBIfam" id="TIGR01469">
    <property type="entry name" value="cobA_cysG_Cterm"/>
    <property type="match status" value="1"/>
</dbReference>
<dbReference type="PROSITE" id="PS00839">
    <property type="entry name" value="SUMT_1"/>
    <property type="match status" value="1"/>
</dbReference>
<dbReference type="Gene3D" id="3.40.1010.10">
    <property type="entry name" value="Cobalt-precorrin-4 Transmethylase, Domain 1"/>
    <property type="match status" value="1"/>
</dbReference>
<keyword evidence="3 6" id="KW-0808">Transferase</keyword>
<dbReference type="EnsemblPlants" id="KRH43455">
    <property type="protein sequence ID" value="KRH43455"/>
    <property type="gene ID" value="GLYMA_08G150800"/>
</dbReference>
<evidence type="ECO:0000256" key="3">
    <source>
        <dbReference type="ARBA" id="ARBA00022679"/>
    </source>
</evidence>
<gene>
    <name evidence="9" type="primary">LOC100810127</name>
    <name evidence="8" type="ORF">GLYMA_08G150800</name>
</gene>
<dbReference type="Proteomes" id="UP000008827">
    <property type="component" value="Chromosome 8"/>
</dbReference>
<dbReference type="Gene3D" id="3.30.950.10">
    <property type="entry name" value="Methyltransferase, Cobalt-precorrin-4 Transmethylase, Domain 2"/>
    <property type="match status" value="1"/>
</dbReference>
<dbReference type="SMR" id="A0A0R0IWM0"/>
<dbReference type="AlphaFoldDB" id="A0A0R0IWM0"/>
<protein>
    <recommendedName>
        <fullName evidence="1">uroporphyrinogen-III C-methyltransferase</fullName>
        <ecNumber evidence="1">2.1.1.107</ecNumber>
    </recommendedName>
</protein>
<proteinExistence type="inferred from homology"/>
<dbReference type="InterPro" id="IPR003043">
    <property type="entry name" value="Uropor_MeTrfase_CS"/>
</dbReference>
<reference evidence="8" key="3">
    <citation type="submission" date="2018-07" db="EMBL/GenBank/DDBJ databases">
        <title>WGS assembly of Glycine max.</title>
        <authorList>
            <person name="Schmutz J."/>
            <person name="Cannon S."/>
            <person name="Schlueter J."/>
            <person name="Ma J."/>
            <person name="Mitros T."/>
            <person name="Nelson W."/>
            <person name="Hyten D."/>
            <person name="Song Q."/>
            <person name="Thelen J."/>
            <person name="Cheng J."/>
            <person name="Xu D."/>
            <person name="Hellsten U."/>
            <person name="May G."/>
            <person name="Yu Y."/>
            <person name="Sakurai T."/>
            <person name="Umezawa T."/>
            <person name="Bhattacharyya M."/>
            <person name="Sandhu D."/>
            <person name="Valliyodan B."/>
            <person name="Lindquist E."/>
            <person name="Peto M."/>
            <person name="Grant D."/>
            <person name="Shu S."/>
            <person name="Goodstein D."/>
            <person name="Barry K."/>
            <person name="Futrell-Griggs M."/>
            <person name="Abernathy B."/>
            <person name="Du J."/>
            <person name="Tian Z."/>
            <person name="Zhu L."/>
            <person name="Gill N."/>
            <person name="Joshi T."/>
            <person name="Libault M."/>
            <person name="Sethuraman A."/>
            <person name="Zhang X."/>
            <person name="Shinozaki K."/>
            <person name="Nguyen H."/>
            <person name="Wing R."/>
            <person name="Cregan P."/>
            <person name="Specht J."/>
            <person name="Grimwood J."/>
            <person name="Rokhsar D."/>
            <person name="Stacey G."/>
            <person name="Shoemaker R."/>
            <person name="Jackson S."/>
        </authorList>
    </citation>
    <scope>NUCLEOTIDE SEQUENCE</scope>
    <source>
        <tissue evidence="8">Callus</tissue>
    </source>
</reference>
<dbReference type="InterPro" id="IPR006366">
    <property type="entry name" value="CobA/CysG_C"/>
</dbReference>
<evidence type="ECO:0000313" key="10">
    <source>
        <dbReference type="Proteomes" id="UP000008827"/>
    </source>
</evidence>
<dbReference type="Pfam" id="PF00590">
    <property type="entry name" value="TP_methylase"/>
    <property type="match status" value="1"/>
</dbReference>
<dbReference type="OrthoDB" id="508204at2759"/>
<dbReference type="GO" id="GO:0032259">
    <property type="term" value="P:methylation"/>
    <property type="evidence" value="ECO:0007669"/>
    <property type="project" value="UniProtKB-KW"/>
</dbReference>
<dbReference type="GO" id="GO:0004851">
    <property type="term" value="F:uroporphyrin-III C-methyltransferase activity"/>
    <property type="evidence" value="ECO:0000318"/>
    <property type="project" value="GO_Central"/>
</dbReference>
<dbReference type="GO" id="GO:0019354">
    <property type="term" value="P:siroheme biosynthetic process"/>
    <property type="evidence" value="ECO:0000318"/>
    <property type="project" value="GO_Central"/>
</dbReference>
<dbReference type="PROSITE" id="PS00840">
    <property type="entry name" value="SUMT_2"/>
    <property type="match status" value="1"/>
</dbReference>
<keyword evidence="4" id="KW-0949">S-adenosyl-L-methionine</keyword>
<dbReference type="EC" id="2.1.1.107" evidence="1"/>
<dbReference type="InterPro" id="IPR014776">
    <property type="entry name" value="4pyrrole_Mease_sub2"/>
</dbReference>
<keyword evidence="2 6" id="KW-0489">Methyltransferase</keyword>
<evidence type="ECO:0000313" key="8">
    <source>
        <dbReference type="EMBL" id="KRH43455.1"/>
    </source>
</evidence>
<keyword evidence="5" id="KW-0627">Porphyrin biosynthesis</keyword>
<evidence type="ECO:0000313" key="9">
    <source>
        <dbReference type="EnsemblPlants" id="KRH43455"/>
    </source>
</evidence>
<dbReference type="CDD" id="cd11642">
    <property type="entry name" value="SUMT"/>
    <property type="match status" value="1"/>
</dbReference>
<reference evidence="8 9" key="1">
    <citation type="journal article" date="2010" name="Nature">
        <title>Genome sequence of the palaeopolyploid soybean.</title>
        <authorList>
            <person name="Schmutz J."/>
            <person name="Cannon S.B."/>
            <person name="Schlueter J."/>
            <person name="Ma J."/>
            <person name="Mitros T."/>
            <person name="Nelson W."/>
            <person name="Hyten D.L."/>
            <person name="Song Q."/>
            <person name="Thelen J.J."/>
            <person name="Cheng J."/>
            <person name="Xu D."/>
            <person name="Hellsten U."/>
            <person name="May G.D."/>
            <person name="Yu Y."/>
            <person name="Sakurai T."/>
            <person name="Umezawa T."/>
            <person name="Bhattacharyya M.K."/>
            <person name="Sandhu D."/>
            <person name="Valliyodan B."/>
            <person name="Lindquist E."/>
            <person name="Peto M."/>
            <person name="Grant D."/>
            <person name="Shu S."/>
            <person name="Goodstein D."/>
            <person name="Barry K."/>
            <person name="Futrell-Griggs M."/>
            <person name="Abernathy B."/>
            <person name="Du J."/>
            <person name="Tian Z."/>
            <person name="Zhu L."/>
            <person name="Gill N."/>
            <person name="Joshi T."/>
            <person name="Libault M."/>
            <person name="Sethuraman A."/>
            <person name="Zhang X.-C."/>
            <person name="Shinozaki K."/>
            <person name="Nguyen H.T."/>
            <person name="Wing R.A."/>
            <person name="Cregan P."/>
            <person name="Specht J."/>
            <person name="Grimwood J."/>
            <person name="Rokhsar D."/>
            <person name="Stacey G."/>
            <person name="Shoemaker R.C."/>
            <person name="Jackson S.A."/>
        </authorList>
    </citation>
    <scope>NUCLEOTIDE SEQUENCE [LARGE SCALE GENOMIC DNA]</scope>
    <source>
        <strain evidence="9">cv. Williams 82</strain>
        <tissue evidence="8">Callus</tissue>
    </source>
</reference>
<dbReference type="InterPro" id="IPR035996">
    <property type="entry name" value="4pyrrol_Methylase_sf"/>
</dbReference>
<dbReference type="FunCoup" id="A0A0R0IWM0">
    <property type="interactions" value="464"/>
</dbReference>
<sequence>MALLHKLAPFTSLYTNTPHSPPPRRHVIISFSVSPFTEKHSTERYQRDQWVYQSTTQEGQPQTTPFPPLPCDSASLRDDDIALQLPELKKLLQVLREKRECINGEGCEPGNVFLVGTGPGDPELLTLKAVRVIKSADLLLYDRLVSNDVLDLVGPGARLLYVGKTAGYHSRTQEEIHELLLSFAEAGATVVRLKGGDPLVFGRGGEEMDFLQQQGIQVKVIPGITAASGIAAELGIPLTHRGIANSVRFLTGHSRKGGSDPLFVSENAADPDSTLVVYMGLATFPSLAQKLMHHGLSPQTPAAAIERGTTLHQRTVFAELKDLHEKITSAQLVSPTLIIIGKVVELSPFWPIPTKEESCLMQA</sequence>
<evidence type="ECO:0000256" key="2">
    <source>
        <dbReference type="ARBA" id="ARBA00022603"/>
    </source>
</evidence>
<dbReference type="SUPFAM" id="SSF53790">
    <property type="entry name" value="Tetrapyrrole methylase"/>
    <property type="match status" value="1"/>
</dbReference>
<evidence type="ECO:0000256" key="1">
    <source>
        <dbReference type="ARBA" id="ARBA00012162"/>
    </source>
</evidence>
<organism evidence="8">
    <name type="scientific">Glycine max</name>
    <name type="common">Soybean</name>
    <name type="synonym">Glycine hispida</name>
    <dbReference type="NCBI Taxonomy" id="3847"/>
    <lineage>
        <taxon>Eukaryota</taxon>
        <taxon>Viridiplantae</taxon>
        <taxon>Streptophyta</taxon>
        <taxon>Embryophyta</taxon>
        <taxon>Tracheophyta</taxon>
        <taxon>Spermatophyta</taxon>
        <taxon>Magnoliopsida</taxon>
        <taxon>eudicotyledons</taxon>
        <taxon>Gunneridae</taxon>
        <taxon>Pentapetalae</taxon>
        <taxon>rosids</taxon>
        <taxon>fabids</taxon>
        <taxon>Fabales</taxon>
        <taxon>Fabaceae</taxon>
        <taxon>Papilionoideae</taxon>
        <taxon>50 kb inversion clade</taxon>
        <taxon>NPAAA clade</taxon>
        <taxon>indigoferoid/millettioid clade</taxon>
        <taxon>Phaseoleae</taxon>
        <taxon>Glycine</taxon>
        <taxon>Glycine subgen. Soja</taxon>
    </lineage>
</organism>
<dbReference type="KEGG" id="gmx:100810127"/>
<dbReference type="EMBL" id="CM000841">
    <property type="protein sequence ID" value="KRH43455.1"/>
    <property type="molecule type" value="Genomic_DNA"/>
</dbReference>
<dbReference type="PANTHER" id="PTHR45790">
    <property type="entry name" value="SIROHEME SYNTHASE-RELATED"/>
    <property type="match status" value="1"/>
</dbReference>
<accession>A0A0R0IWM0</accession>
<evidence type="ECO:0000259" key="7">
    <source>
        <dbReference type="Pfam" id="PF00590"/>
    </source>
</evidence>
<evidence type="ECO:0000256" key="6">
    <source>
        <dbReference type="RuleBase" id="RU003960"/>
    </source>
</evidence>
<name>A0A0R0IWM0_SOYBN</name>
<dbReference type="OMA" id="EWTPQEY"/>
<keyword evidence="10" id="KW-1185">Reference proteome</keyword>
<feature type="domain" description="Tetrapyrrole methylase" evidence="7">
    <location>
        <begin position="112"/>
        <end position="323"/>
    </location>
</feature>
<dbReference type="GeneID" id="100810127"/>
<evidence type="ECO:0000256" key="4">
    <source>
        <dbReference type="ARBA" id="ARBA00022691"/>
    </source>
</evidence>
<dbReference type="InterPro" id="IPR014777">
    <property type="entry name" value="4pyrrole_Mease_sub1"/>
</dbReference>